<reference evidence="16" key="1">
    <citation type="journal article" date="2023" name="Mol. Phylogenet. Evol.">
        <title>Genome-scale phylogeny and comparative genomics of the fungal order Sordariales.</title>
        <authorList>
            <person name="Hensen N."/>
            <person name="Bonometti L."/>
            <person name="Westerberg I."/>
            <person name="Brannstrom I.O."/>
            <person name="Guillou S."/>
            <person name="Cros-Aarteil S."/>
            <person name="Calhoun S."/>
            <person name="Haridas S."/>
            <person name="Kuo A."/>
            <person name="Mondo S."/>
            <person name="Pangilinan J."/>
            <person name="Riley R."/>
            <person name="LaButti K."/>
            <person name="Andreopoulos B."/>
            <person name="Lipzen A."/>
            <person name="Chen C."/>
            <person name="Yan M."/>
            <person name="Daum C."/>
            <person name="Ng V."/>
            <person name="Clum A."/>
            <person name="Steindorff A."/>
            <person name="Ohm R.A."/>
            <person name="Martin F."/>
            <person name="Silar P."/>
            <person name="Natvig D.O."/>
            <person name="Lalanne C."/>
            <person name="Gautier V."/>
            <person name="Ament-Velasquez S.L."/>
            <person name="Kruys A."/>
            <person name="Hutchinson M.I."/>
            <person name="Powell A.J."/>
            <person name="Barry K."/>
            <person name="Miller A.N."/>
            <person name="Grigoriev I.V."/>
            <person name="Debuchy R."/>
            <person name="Gladieux P."/>
            <person name="Hiltunen Thoren M."/>
            <person name="Johannesson H."/>
        </authorList>
    </citation>
    <scope>NUCLEOTIDE SEQUENCE [LARGE SCALE GENOMIC DNA]</scope>
    <source>
        <strain evidence="16">CBS 340.73</strain>
    </source>
</reference>
<keyword evidence="6" id="KW-0443">Lipid metabolism</keyword>
<evidence type="ECO:0000256" key="7">
    <source>
        <dbReference type="ARBA" id="ARBA00023128"/>
    </source>
</evidence>
<name>A0AAN6S4Q6_9PEZI</name>
<keyword evidence="5" id="KW-0999">Mitochondrion inner membrane</keyword>
<feature type="compositionally biased region" description="Basic and acidic residues" evidence="13">
    <location>
        <begin position="340"/>
        <end position="357"/>
    </location>
</feature>
<dbReference type="PANTHER" id="PTHR12497">
    <property type="entry name" value="TAZ PROTEIN TAFAZZIN"/>
    <property type="match status" value="1"/>
</dbReference>
<evidence type="ECO:0000256" key="13">
    <source>
        <dbReference type="SAM" id="MobiDB-lite"/>
    </source>
</evidence>
<proteinExistence type="inferred from homology"/>
<evidence type="ECO:0000313" key="15">
    <source>
        <dbReference type="EMBL" id="KAK3940385.1"/>
    </source>
</evidence>
<dbReference type="AlphaFoldDB" id="A0AAN6S4Q6"/>
<dbReference type="SUPFAM" id="SSF69593">
    <property type="entry name" value="Glycerol-3-phosphate (1)-acyltransferase"/>
    <property type="match status" value="1"/>
</dbReference>
<protein>
    <recommendedName>
        <fullName evidence="12">Tafazzin family protein</fullName>
    </recommendedName>
</protein>
<dbReference type="GO" id="GO:0005743">
    <property type="term" value="C:mitochondrial inner membrane"/>
    <property type="evidence" value="ECO:0007669"/>
    <property type="project" value="UniProtKB-SubCell"/>
</dbReference>
<comment type="subcellular location">
    <subcellularLocation>
        <location evidence="1">Mitochondrion inner membrane</location>
        <topology evidence="1">Peripheral membrane protein</topology>
        <orientation evidence="1">Intermembrane side</orientation>
    </subcellularLocation>
    <subcellularLocation>
        <location evidence="10">Mitochondrion outer membrane</location>
        <topology evidence="10">Peripheral membrane protein</topology>
        <orientation evidence="10">Intermembrane side</orientation>
    </subcellularLocation>
</comment>
<evidence type="ECO:0000256" key="8">
    <source>
        <dbReference type="ARBA" id="ARBA00023136"/>
    </source>
</evidence>
<evidence type="ECO:0000256" key="1">
    <source>
        <dbReference type="ARBA" id="ARBA00004137"/>
    </source>
</evidence>
<keyword evidence="9" id="KW-0012">Acyltransferase</keyword>
<dbReference type="GO" id="GO:0047184">
    <property type="term" value="F:1-acylglycerophosphocholine O-acyltransferase activity"/>
    <property type="evidence" value="ECO:0007669"/>
    <property type="project" value="TreeGrafter"/>
</dbReference>
<organism evidence="15 16">
    <name type="scientific">Diplogelasinospora grovesii</name>
    <dbReference type="NCBI Taxonomy" id="303347"/>
    <lineage>
        <taxon>Eukaryota</taxon>
        <taxon>Fungi</taxon>
        <taxon>Dikarya</taxon>
        <taxon>Ascomycota</taxon>
        <taxon>Pezizomycotina</taxon>
        <taxon>Sordariomycetes</taxon>
        <taxon>Sordariomycetidae</taxon>
        <taxon>Sordariales</taxon>
        <taxon>Diplogelasinosporaceae</taxon>
        <taxon>Diplogelasinospora</taxon>
    </lineage>
</organism>
<evidence type="ECO:0000256" key="11">
    <source>
        <dbReference type="ARBA" id="ARBA00047906"/>
    </source>
</evidence>
<keyword evidence="8" id="KW-0472">Membrane</keyword>
<dbReference type="InterPro" id="IPR002123">
    <property type="entry name" value="Plipid/glycerol_acylTrfase"/>
</dbReference>
<sequence length="432" mass="48751">MSTPMPSGPRPGPPQRTPSLPWRMTSAMVMGTAGVVSKCFLYGFNRVEVTGLGRFLDVLDARRDPEKRQRGLITVSNHISVVDDPLVWGVLPLRYAYNPSNLRWSLGAHDICFSNKFFSSFFTYGQVLPTHRLKHSEHGGLFQPSIAQAIRVLSTPQPFYSPSYPSSLSSSSATPSGRSPDSPFGSPTPLTQRITTPATATLTSDPFAEGSLVYSTTGTDVIPSPAAYPGVNKYGWVHIFPEGMVHQNKAVDLRYFKWGVARLILESDPPPDVLPMFIDGTQHIMPEDRTFPRFLPRVGKKIRVAFGEVLDYEETFGDLRRRWRELVRKSQQPQQVQRQESAEKTNGDEEVSRRGGDILSDELKYSREAQEIRIEVARRVREEVLKVRRSFGNHYPDSHPPFGRAETWKLDDDVEKKKKYKSRVDGSQINQD</sequence>
<keyword evidence="4" id="KW-1000">Mitochondrion outer membrane</keyword>
<dbReference type="SMART" id="SM00563">
    <property type="entry name" value="PlsC"/>
    <property type="match status" value="1"/>
</dbReference>
<evidence type="ECO:0000256" key="4">
    <source>
        <dbReference type="ARBA" id="ARBA00022787"/>
    </source>
</evidence>
<feature type="domain" description="Phospholipid/glycerol acyltransferase" evidence="14">
    <location>
        <begin position="72"/>
        <end position="281"/>
    </location>
</feature>
<accession>A0AAN6S4Q6</accession>
<gene>
    <name evidence="15" type="ORF">QBC46DRAFT_288595</name>
</gene>
<dbReference type="CDD" id="cd07989">
    <property type="entry name" value="LPLAT_AGPAT-like"/>
    <property type="match status" value="1"/>
</dbReference>
<keyword evidence="3" id="KW-0808">Transferase</keyword>
<dbReference type="EMBL" id="MU853797">
    <property type="protein sequence ID" value="KAK3940385.1"/>
    <property type="molecule type" value="Genomic_DNA"/>
</dbReference>
<feature type="region of interest" description="Disordered" evidence="13">
    <location>
        <begin position="164"/>
        <end position="192"/>
    </location>
</feature>
<evidence type="ECO:0000313" key="16">
    <source>
        <dbReference type="Proteomes" id="UP001303473"/>
    </source>
</evidence>
<feature type="compositionally biased region" description="Low complexity" evidence="13">
    <location>
        <begin position="164"/>
        <end position="182"/>
    </location>
</feature>
<feature type="region of interest" description="Disordered" evidence="13">
    <location>
        <begin position="327"/>
        <end position="357"/>
    </location>
</feature>
<dbReference type="PRINTS" id="PR00979">
    <property type="entry name" value="TAFAZZIN"/>
</dbReference>
<evidence type="ECO:0000256" key="12">
    <source>
        <dbReference type="RuleBase" id="RU365062"/>
    </source>
</evidence>
<comment type="catalytic activity">
    <reaction evidence="11">
        <text>1'-[1,2-diacyl-sn-glycero-3-phospho],3'-[1-acyl-sn-glycero-3-phospho]-glycerol + a 1,2-diacyl-sn-glycero-3-phosphocholine = a cardiolipin + a 1-acyl-sn-glycero-3-phosphocholine</text>
        <dbReference type="Rhea" id="RHEA:33731"/>
        <dbReference type="ChEBI" id="CHEBI:57643"/>
        <dbReference type="ChEBI" id="CHEBI:58168"/>
        <dbReference type="ChEBI" id="CHEBI:62237"/>
        <dbReference type="ChEBI" id="CHEBI:64743"/>
    </reaction>
    <physiologicalReaction direction="left-to-right" evidence="11">
        <dbReference type="Rhea" id="RHEA:33732"/>
    </physiologicalReaction>
    <physiologicalReaction direction="right-to-left" evidence="11">
        <dbReference type="Rhea" id="RHEA:33733"/>
    </physiologicalReaction>
</comment>
<comment type="caution">
    <text evidence="15">The sequence shown here is derived from an EMBL/GenBank/DDBJ whole genome shotgun (WGS) entry which is preliminary data.</text>
</comment>
<dbReference type="GO" id="GO:0035965">
    <property type="term" value="P:cardiolipin acyl-chain remodeling"/>
    <property type="evidence" value="ECO:0007669"/>
    <property type="project" value="TreeGrafter"/>
</dbReference>
<dbReference type="Proteomes" id="UP001303473">
    <property type="component" value="Unassembled WGS sequence"/>
</dbReference>
<evidence type="ECO:0000259" key="14">
    <source>
        <dbReference type="SMART" id="SM00563"/>
    </source>
</evidence>
<evidence type="ECO:0000256" key="6">
    <source>
        <dbReference type="ARBA" id="ARBA00023098"/>
    </source>
</evidence>
<dbReference type="GO" id="GO:0005741">
    <property type="term" value="C:mitochondrial outer membrane"/>
    <property type="evidence" value="ECO:0007669"/>
    <property type="project" value="UniProtKB-SubCell"/>
</dbReference>
<evidence type="ECO:0000256" key="10">
    <source>
        <dbReference type="ARBA" id="ARBA00024323"/>
    </source>
</evidence>
<keyword evidence="7" id="KW-0496">Mitochondrion</keyword>
<keyword evidence="16" id="KW-1185">Reference proteome</keyword>
<dbReference type="PANTHER" id="PTHR12497:SF0">
    <property type="entry name" value="TAFAZZIN"/>
    <property type="match status" value="1"/>
</dbReference>
<dbReference type="InterPro" id="IPR000872">
    <property type="entry name" value="Tafazzin"/>
</dbReference>
<dbReference type="GO" id="GO:0007007">
    <property type="term" value="P:inner mitochondrial membrane organization"/>
    <property type="evidence" value="ECO:0007669"/>
    <property type="project" value="TreeGrafter"/>
</dbReference>
<evidence type="ECO:0000256" key="5">
    <source>
        <dbReference type="ARBA" id="ARBA00022792"/>
    </source>
</evidence>
<evidence type="ECO:0000256" key="3">
    <source>
        <dbReference type="ARBA" id="ARBA00022679"/>
    </source>
</evidence>
<evidence type="ECO:0000256" key="2">
    <source>
        <dbReference type="ARBA" id="ARBA00010524"/>
    </source>
</evidence>
<evidence type="ECO:0000256" key="9">
    <source>
        <dbReference type="ARBA" id="ARBA00023315"/>
    </source>
</evidence>
<comment type="similarity">
    <text evidence="2 12">Belongs to the taffazin family.</text>
</comment>